<dbReference type="RefSeq" id="XP_040706550.1">
    <property type="nucleotide sequence ID" value="XM_040850353.1"/>
</dbReference>
<reference evidence="2" key="1">
    <citation type="journal article" date="2017" name="Genome Biol.">
        <title>Comparative genomics reveals high biological diversity and specific adaptations in the industrially and medically important fungal genus Aspergillus.</title>
        <authorList>
            <person name="de Vries R.P."/>
            <person name="Riley R."/>
            <person name="Wiebenga A."/>
            <person name="Aguilar-Osorio G."/>
            <person name="Amillis S."/>
            <person name="Uchima C.A."/>
            <person name="Anderluh G."/>
            <person name="Asadollahi M."/>
            <person name="Askin M."/>
            <person name="Barry K."/>
            <person name="Battaglia E."/>
            <person name="Bayram O."/>
            <person name="Benocci T."/>
            <person name="Braus-Stromeyer S.A."/>
            <person name="Caldana C."/>
            <person name="Canovas D."/>
            <person name="Cerqueira G.C."/>
            <person name="Chen F."/>
            <person name="Chen W."/>
            <person name="Choi C."/>
            <person name="Clum A."/>
            <person name="Dos Santos R.A."/>
            <person name="Damasio A.R."/>
            <person name="Diallinas G."/>
            <person name="Emri T."/>
            <person name="Fekete E."/>
            <person name="Flipphi M."/>
            <person name="Freyberg S."/>
            <person name="Gallo A."/>
            <person name="Gournas C."/>
            <person name="Habgood R."/>
            <person name="Hainaut M."/>
            <person name="Harispe M.L."/>
            <person name="Henrissat B."/>
            <person name="Hilden K.S."/>
            <person name="Hope R."/>
            <person name="Hossain A."/>
            <person name="Karabika E."/>
            <person name="Karaffa L."/>
            <person name="Karanyi Z."/>
            <person name="Krasevec N."/>
            <person name="Kuo A."/>
            <person name="Kusch H."/>
            <person name="LaButti K."/>
            <person name="Lagendijk E.L."/>
            <person name="Lapidus A."/>
            <person name="Levasseur A."/>
            <person name="Lindquist E."/>
            <person name="Lipzen A."/>
            <person name="Logrieco A.F."/>
            <person name="MacCabe A."/>
            <person name="Maekelae M.R."/>
            <person name="Malavazi I."/>
            <person name="Melin P."/>
            <person name="Meyer V."/>
            <person name="Mielnichuk N."/>
            <person name="Miskei M."/>
            <person name="Molnar A.P."/>
            <person name="Mule G."/>
            <person name="Ngan C.Y."/>
            <person name="Orejas M."/>
            <person name="Orosz E."/>
            <person name="Ouedraogo J.P."/>
            <person name="Overkamp K.M."/>
            <person name="Park H.-S."/>
            <person name="Perrone G."/>
            <person name="Piumi F."/>
            <person name="Punt P.J."/>
            <person name="Ram A.F."/>
            <person name="Ramon A."/>
            <person name="Rauscher S."/>
            <person name="Record E."/>
            <person name="Riano-Pachon D.M."/>
            <person name="Robert V."/>
            <person name="Roehrig J."/>
            <person name="Ruller R."/>
            <person name="Salamov A."/>
            <person name="Salih N.S."/>
            <person name="Samson R.A."/>
            <person name="Sandor E."/>
            <person name="Sanguinetti M."/>
            <person name="Schuetze T."/>
            <person name="Sepcic K."/>
            <person name="Shelest E."/>
            <person name="Sherlock G."/>
            <person name="Sophianopoulou V."/>
            <person name="Squina F.M."/>
            <person name="Sun H."/>
            <person name="Susca A."/>
            <person name="Todd R.B."/>
            <person name="Tsang A."/>
            <person name="Unkles S.E."/>
            <person name="van de Wiele N."/>
            <person name="van Rossen-Uffink D."/>
            <person name="Oliveira J.V."/>
            <person name="Vesth T.C."/>
            <person name="Visser J."/>
            <person name="Yu J.-H."/>
            <person name="Zhou M."/>
            <person name="Andersen M.R."/>
            <person name="Archer D.B."/>
            <person name="Baker S.E."/>
            <person name="Benoit I."/>
            <person name="Brakhage A.A."/>
            <person name="Braus G.H."/>
            <person name="Fischer R."/>
            <person name="Frisvad J.C."/>
            <person name="Goldman G.H."/>
            <person name="Houbraken J."/>
            <person name="Oakley B."/>
            <person name="Pocsi I."/>
            <person name="Scazzocchio C."/>
            <person name="Seiboth B."/>
            <person name="vanKuyk P.A."/>
            <person name="Wortman J."/>
            <person name="Dyer P.S."/>
            <person name="Grigoriev I.V."/>
        </authorList>
    </citation>
    <scope>NUCLEOTIDE SEQUENCE [LARGE SCALE GENOMIC DNA]</scope>
    <source>
        <strain evidence="2">CBS 593.65</strain>
    </source>
</reference>
<gene>
    <name evidence="1" type="ORF">ASPSYDRAFT_662266</name>
</gene>
<keyword evidence="2" id="KW-1185">Reference proteome</keyword>
<dbReference type="AlphaFoldDB" id="A0A1L9TTI9"/>
<proteinExistence type="predicted"/>
<dbReference type="Proteomes" id="UP000184356">
    <property type="component" value="Unassembled WGS sequence"/>
</dbReference>
<dbReference type="GeneID" id="63766426"/>
<organism evidence="1 2">
    <name type="scientific">Aspergillus sydowii CBS 593.65</name>
    <dbReference type="NCBI Taxonomy" id="1036612"/>
    <lineage>
        <taxon>Eukaryota</taxon>
        <taxon>Fungi</taxon>
        <taxon>Dikarya</taxon>
        <taxon>Ascomycota</taxon>
        <taxon>Pezizomycotina</taxon>
        <taxon>Eurotiomycetes</taxon>
        <taxon>Eurotiomycetidae</taxon>
        <taxon>Eurotiales</taxon>
        <taxon>Aspergillaceae</taxon>
        <taxon>Aspergillus</taxon>
        <taxon>Aspergillus subgen. Nidulantes</taxon>
    </lineage>
</organism>
<dbReference type="VEuPathDB" id="FungiDB:ASPSYDRAFT_662266"/>
<accession>A0A1L9TTI9</accession>
<dbReference type="EMBL" id="KV878583">
    <property type="protein sequence ID" value="OJJ62744.1"/>
    <property type="molecule type" value="Genomic_DNA"/>
</dbReference>
<evidence type="ECO:0000313" key="2">
    <source>
        <dbReference type="Proteomes" id="UP000184356"/>
    </source>
</evidence>
<sequence>MIVDCRLQSWKRRGIPIEPVVYCATPSVLSLIQWPCHSTVYCLVEIPNPLQKLRCLLDMEVRRFLVCRASLAIVIYEYSASLCRYTHSGDDWHHPCAQVESKQATWRQICICENNPSSETFFSWFVLTSISVPPHRPQQQWRN</sequence>
<name>A0A1L9TTI9_9EURO</name>
<protein>
    <submittedName>
        <fullName evidence="1">Uncharacterized protein</fullName>
    </submittedName>
</protein>
<evidence type="ECO:0000313" key="1">
    <source>
        <dbReference type="EMBL" id="OJJ62744.1"/>
    </source>
</evidence>